<proteinExistence type="predicted"/>
<gene>
    <name evidence="1" type="ORF">GCM10010136_12940</name>
</gene>
<dbReference type="Proteomes" id="UP000641137">
    <property type="component" value="Unassembled WGS sequence"/>
</dbReference>
<dbReference type="AlphaFoldDB" id="A0A8J3DGM0"/>
<keyword evidence="2" id="KW-1185">Reference proteome</keyword>
<evidence type="ECO:0000313" key="2">
    <source>
        <dbReference type="Proteomes" id="UP000641137"/>
    </source>
</evidence>
<organism evidence="1 2">
    <name type="scientific">Limoniibacter endophyticus</name>
    <dbReference type="NCBI Taxonomy" id="1565040"/>
    <lineage>
        <taxon>Bacteria</taxon>
        <taxon>Pseudomonadati</taxon>
        <taxon>Pseudomonadota</taxon>
        <taxon>Alphaproteobacteria</taxon>
        <taxon>Hyphomicrobiales</taxon>
        <taxon>Bartonellaceae</taxon>
        <taxon>Limoniibacter</taxon>
    </lineage>
</organism>
<protein>
    <submittedName>
        <fullName evidence="1">Uncharacterized protein</fullName>
    </submittedName>
</protein>
<evidence type="ECO:0000313" key="1">
    <source>
        <dbReference type="EMBL" id="GHC68135.1"/>
    </source>
</evidence>
<name>A0A8J3DGM0_9HYPH</name>
<dbReference type="EMBL" id="BMZO01000003">
    <property type="protein sequence ID" value="GHC68135.1"/>
    <property type="molecule type" value="Genomic_DNA"/>
</dbReference>
<accession>A0A8J3DGM0</accession>
<sequence>MIDIIRPARPAITVLIQNRECAVRRAIITNPQVNGTIVLGSYGIKLFTQMPLTITGRQQD</sequence>
<reference evidence="1" key="2">
    <citation type="submission" date="2020-09" db="EMBL/GenBank/DDBJ databases">
        <authorList>
            <person name="Sun Q."/>
            <person name="Kim S."/>
        </authorList>
    </citation>
    <scope>NUCLEOTIDE SEQUENCE</scope>
    <source>
        <strain evidence="1">KCTC 42097</strain>
    </source>
</reference>
<comment type="caution">
    <text evidence="1">The sequence shown here is derived from an EMBL/GenBank/DDBJ whole genome shotgun (WGS) entry which is preliminary data.</text>
</comment>
<reference evidence="1" key="1">
    <citation type="journal article" date="2014" name="Int. J. Syst. Evol. Microbiol.">
        <title>Complete genome sequence of Corynebacterium casei LMG S-19264T (=DSM 44701T), isolated from a smear-ripened cheese.</title>
        <authorList>
            <consortium name="US DOE Joint Genome Institute (JGI-PGF)"/>
            <person name="Walter F."/>
            <person name="Albersmeier A."/>
            <person name="Kalinowski J."/>
            <person name="Ruckert C."/>
        </authorList>
    </citation>
    <scope>NUCLEOTIDE SEQUENCE</scope>
    <source>
        <strain evidence="1">KCTC 42097</strain>
    </source>
</reference>